<dbReference type="Gene3D" id="3.40.50.1980">
    <property type="entry name" value="Nitrogenase molybdenum iron protein domain"/>
    <property type="match status" value="3"/>
</dbReference>
<organism evidence="2 3">
    <name type="scientific">Treponema primitia (strain ATCC BAA-887 / DSM 12427 / ZAS-2)</name>
    <dbReference type="NCBI Taxonomy" id="545694"/>
    <lineage>
        <taxon>Bacteria</taxon>
        <taxon>Pseudomonadati</taxon>
        <taxon>Spirochaetota</taxon>
        <taxon>Spirochaetia</taxon>
        <taxon>Spirochaetales</taxon>
        <taxon>Treponemataceae</taxon>
        <taxon>Treponema</taxon>
    </lineage>
</organism>
<dbReference type="STRING" id="545694.TREPR_0246"/>
<dbReference type="InterPro" id="IPR049939">
    <property type="entry name" value="NifE-like"/>
</dbReference>
<sequence length="452" mass="49555">MHEVLKNSRHGCDLHGALQTLEELSGVAAVVHANAGCVYQHYLADRAGHLAGGSVYGPEIPSTEVIEKQIVFGGASRLREELKNAAKVIDGSLYIILGSCEAAMVGDDLAAMTKEATDIALPVIFYFSAGFKGGSHWGYANIMRVIIQQLPSVRKFSSEKIPGLVNVLGILPKADIFYKGDIREIKRLLETAGLTANTFFGPRDGVAELERSALAEHSLVFSHWGLAAAEQLKEQYGIPYTFFESLPLGIEGTAAFYKQLSSVIKIDETRTTAFLGQEEEQYRYYLKSLTDVYFGETLQKNTALVGDISTVKRISPFLEHSLGTVIHTAVLTDVYTHGKEEARPPVPEGLAGEVFKTDDSAEIDQILSDADVEMVLGSALEEDAAKRLKIPHLTISTPNGNQVLLHKTYAGITGAYFLLEDYASAVLRNNAEQREEKRRFLKSLDVFQEPLS</sequence>
<proteinExistence type="predicted"/>
<protein>
    <submittedName>
        <fullName evidence="2">Oxidoreductase/nitrogenase, component 1</fullName>
    </submittedName>
</protein>
<dbReference type="GO" id="GO:0016491">
    <property type="term" value="F:oxidoreductase activity"/>
    <property type="evidence" value="ECO:0007669"/>
    <property type="project" value="InterPro"/>
</dbReference>
<feature type="domain" description="Nitrogenase/oxidoreductase component 1" evidence="1">
    <location>
        <begin position="12"/>
        <end position="426"/>
    </location>
</feature>
<dbReference type="HOGENOM" id="CLU_025876_4_0_12"/>
<dbReference type="eggNOG" id="COG2710">
    <property type="taxonomic scope" value="Bacteria"/>
</dbReference>
<evidence type="ECO:0000259" key="1">
    <source>
        <dbReference type="Pfam" id="PF00148"/>
    </source>
</evidence>
<reference evidence="3" key="1">
    <citation type="submission" date="2009-12" db="EMBL/GenBank/DDBJ databases">
        <title>Complete sequence of Treponema primitia strain ZAS-2.</title>
        <authorList>
            <person name="Tetu S.G."/>
            <person name="Matson E."/>
            <person name="Ren Q."/>
            <person name="Seshadri R."/>
            <person name="Elbourne L."/>
            <person name="Hassan K.A."/>
            <person name="Durkin A."/>
            <person name="Radune D."/>
            <person name="Mohamoud Y."/>
            <person name="Shay R."/>
            <person name="Jin S."/>
            <person name="Zhang X."/>
            <person name="Lucey K."/>
            <person name="Ballor N.R."/>
            <person name="Ottesen E."/>
            <person name="Rosenthal R."/>
            <person name="Allen A."/>
            <person name="Leadbetter J.R."/>
            <person name="Paulsen I.T."/>
        </authorList>
    </citation>
    <scope>NUCLEOTIDE SEQUENCE [LARGE SCALE GENOMIC DNA]</scope>
    <source>
        <strain evidence="3">ATCC BAA-887 / DSM 12427 / ZAS-2</strain>
    </source>
</reference>
<dbReference type="OrthoDB" id="355920at2"/>
<evidence type="ECO:0000313" key="2">
    <source>
        <dbReference type="EMBL" id="AEF85372.1"/>
    </source>
</evidence>
<dbReference type="Proteomes" id="UP000009223">
    <property type="component" value="Chromosome"/>
</dbReference>
<dbReference type="SUPFAM" id="SSF53807">
    <property type="entry name" value="Helical backbone' metal receptor"/>
    <property type="match status" value="1"/>
</dbReference>
<dbReference type="Pfam" id="PF00148">
    <property type="entry name" value="Oxidored_nitro"/>
    <property type="match status" value="1"/>
</dbReference>
<accession>F5YLK0</accession>
<evidence type="ECO:0000313" key="3">
    <source>
        <dbReference type="Proteomes" id="UP000009223"/>
    </source>
</evidence>
<reference evidence="2 3" key="2">
    <citation type="journal article" date="2011" name="ISME J.">
        <title>RNA-seq reveals cooperative metabolic interactions between two termite-gut spirochete species in co-culture.</title>
        <authorList>
            <person name="Rosenthal A.Z."/>
            <person name="Matson E.G."/>
            <person name="Eldar A."/>
            <person name="Leadbetter J.R."/>
        </authorList>
    </citation>
    <scope>NUCLEOTIDE SEQUENCE [LARGE SCALE GENOMIC DNA]</scope>
    <source>
        <strain evidence="3">ATCC BAA-887 / DSM 12427 / ZAS-2</strain>
    </source>
</reference>
<dbReference type="PANTHER" id="PTHR42956">
    <property type="entry name" value="NITROGENASE IRON-MOLYBDENUM COFACTOR BIOSYNTHESIS PROTEIN NIFE"/>
    <property type="match status" value="1"/>
</dbReference>
<gene>
    <name evidence="2" type="ordered locus">TREPR_0246</name>
</gene>
<dbReference type="InterPro" id="IPR000510">
    <property type="entry name" value="Nase/OxRdtase_comp1"/>
</dbReference>
<dbReference type="PANTHER" id="PTHR42956:SF1">
    <property type="entry name" value="NITROGENASE IRON-MOLYBDENUM COFACTOR BIOSYNTHESIS PROTEIN NIFE"/>
    <property type="match status" value="1"/>
</dbReference>
<keyword evidence="3" id="KW-1185">Reference proteome</keyword>
<dbReference type="KEGG" id="tpi:TREPR_0246"/>
<dbReference type="RefSeq" id="WP_015706236.1">
    <property type="nucleotide sequence ID" value="NC_015578.1"/>
</dbReference>
<name>F5YLK0_TREPZ</name>
<dbReference type="EMBL" id="CP001843">
    <property type="protein sequence ID" value="AEF85372.1"/>
    <property type="molecule type" value="Genomic_DNA"/>
</dbReference>
<dbReference type="AlphaFoldDB" id="F5YLK0"/>